<dbReference type="SUPFAM" id="SSF54631">
    <property type="entry name" value="CBS-domain pair"/>
    <property type="match status" value="1"/>
</dbReference>
<feature type="transmembrane region" description="Helical" evidence="2">
    <location>
        <begin position="152"/>
        <end position="174"/>
    </location>
</feature>
<dbReference type="RefSeq" id="WP_168081361.1">
    <property type="nucleotide sequence ID" value="NZ_JAAVJI010000001.1"/>
</dbReference>
<feature type="transmembrane region" description="Helical" evidence="2">
    <location>
        <begin position="114"/>
        <end position="132"/>
    </location>
</feature>
<keyword evidence="2" id="KW-0812">Transmembrane</keyword>
<proteinExistence type="predicted"/>
<feature type="domain" description="CBS" evidence="3">
    <location>
        <begin position="245"/>
        <end position="302"/>
    </location>
</feature>
<dbReference type="PROSITE" id="PS51371">
    <property type="entry name" value="CBS"/>
    <property type="match status" value="2"/>
</dbReference>
<comment type="caution">
    <text evidence="4">The sequence shown here is derived from an EMBL/GenBank/DDBJ whole genome shotgun (WGS) entry which is preliminary data.</text>
</comment>
<evidence type="ECO:0000256" key="2">
    <source>
        <dbReference type="SAM" id="Phobius"/>
    </source>
</evidence>
<keyword evidence="2" id="KW-0472">Membrane</keyword>
<dbReference type="CDD" id="cd04600">
    <property type="entry name" value="CBS_pair_HPP_assoc"/>
    <property type="match status" value="1"/>
</dbReference>
<organism evidence="4 5">
    <name type="scientific">Pseudomonas quercus</name>
    <dbReference type="NCBI Taxonomy" id="2722792"/>
    <lineage>
        <taxon>Bacteria</taxon>
        <taxon>Pseudomonadati</taxon>
        <taxon>Pseudomonadota</taxon>
        <taxon>Gammaproteobacteria</taxon>
        <taxon>Pseudomonadales</taxon>
        <taxon>Pseudomonadaceae</taxon>
        <taxon>Pseudomonas</taxon>
    </lineage>
</organism>
<keyword evidence="1" id="KW-0129">CBS domain</keyword>
<evidence type="ECO:0000256" key="1">
    <source>
        <dbReference type="PROSITE-ProRule" id="PRU00703"/>
    </source>
</evidence>
<evidence type="ECO:0000313" key="4">
    <source>
        <dbReference type="EMBL" id="NJO99857.1"/>
    </source>
</evidence>
<dbReference type="InterPro" id="IPR058581">
    <property type="entry name" value="TM_HPP"/>
</dbReference>
<dbReference type="SMART" id="SM00116">
    <property type="entry name" value="CBS"/>
    <property type="match status" value="2"/>
</dbReference>
<keyword evidence="2" id="KW-1133">Transmembrane helix</keyword>
<sequence length="381" mass="41258">MPVRSSFYRRIIGAISAFWPSRQPISLREKCRASLGATLGTLVVALLAAAWVEGLLAHQHSLLSLALVAPLGASAVLVFAVPSSPLAQPWSVVGGNTLSALVGIACFKCIPDASLAAGLAVGLAMGVMFAFRCLHPPGGASALLMVLMGCDRFSFAISPVLLDSLLLVGSGLLYNNLTGRSWPHVPRPAAISETTRLHRADLDAVLARHNELLDISTDDLQTLLEQVESMTYQRTLGHVRCADVMSATPLTARVDMTLAEAWAVVRKHRIKALPVVDSRQHVLGIVTVADFMRQIDLEVHEGLGQRLRALVRPQPVQVRQVGQIMTRTVRVASYDRLLIDLVPVFSKNGHRHIPIIDESQRLVGIITQSDLVRALYTAVRA</sequence>
<name>A0ABX0YCQ0_9PSED</name>
<dbReference type="Proteomes" id="UP000746535">
    <property type="component" value="Unassembled WGS sequence"/>
</dbReference>
<protein>
    <submittedName>
        <fullName evidence="4">HPP family protein</fullName>
    </submittedName>
</protein>
<keyword evidence="5" id="KW-1185">Reference proteome</keyword>
<dbReference type="InterPro" id="IPR046342">
    <property type="entry name" value="CBS_dom_sf"/>
</dbReference>
<dbReference type="EMBL" id="JAAVJI010000001">
    <property type="protein sequence ID" value="NJO99857.1"/>
    <property type="molecule type" value="Genomic_DNA"/>
</dbReference>
<dbReference type="InterPro" id="IPR000644">
    <property type="entry name" value="CBS_dom"/>
</dbReference>
<feature type="transmembrane region" description="Helical" evidence="2">
    <location>
        <begin position="62"/>
        <end position="81"/>
    </location>
</feature>
<dbReference type="Gene3D" id="3.10.580.10">
    <property type="entry name" value="CBS-domain"/>
    <property type="match status" value="1"/>
</dbReference>
<gene>
    <name evidence="4" type="ORF">HBH25_03130</name>
</gene>
<dbReference type="InterPro" id="IPR007065">
    <property type="entry name" value="HPP"/>
</dbReference>
<reference evidence="4 5" key="1">
    <citation type="submission" date="2020-03" db="EMBL/GenBank/DDBJ databases">
        <authorList>
            <person name="Wang L."/>
            <person name="He N."/>
            <person name="Li Y."/>
            <person name="Fang Y."/>
            <person name="Zhang F."/>
        </authorList>
    </citation>
    <scope>NUCLEOTIDE SEQUENCE [LARGE SCALE GENOMIC DNA]</scope>
    <source>
        <strain evidence="5">hsmgli-8</strain>
    </source>
</reference>
<evidence type="ECO:0000259" key="3">
    <source>
        <dbReference type="PROSITE" id="PS51371"/>
    </source>
</evidence>
<evidence type="ECO:0000313" key="5">
    <source>
        <dbReference type="Proteomes" id="UP000746535"/>
    </source>
</evidence>
<dbReference type="Pfam" id="PF00571">
    <property type="entry name" value="CBS"/>
    <property type="match status" value="2"/>
</dbReference>
<accession>A0ABX0YCQ0</accession>
<feature type="domain" description="CBS" evidence="3">
    <location>
        <begin position="325"/>
        <end position="381"/>
    </location>
</feature>
<feature type="transmembrane region" description="Helical" evidence="2">
    <location>
        <begin position="34"/>
        <end position="55"/>
    </location>
</feature>
<dbReference type="PANTHER" id="PTHR33741">
    <property type="entry name" value="TRANSMEMBRANE PROTEIN DDB_G0269096-RELATED"/>
    <property type="match status" value="1"/>
</dbReference>
<dbReference type="Pfam" id="PF04982">
    <property type="entry name" value="TM_HPP"/>
    <property type="match status" value="1"/>
</dbReference>
<dbReference type="PANTHER" id="PTHR33741:SF5">
    <property type="entry name" value="TRANSMEMBRANE PROTEIN DDB_G0269096-RELATED"/>
    <property type="match status" value="1"/>
</dbReference>